<name>A0A9Q0DW42_9TELE</name>
<dbReference type="SMART" id="SM00072">
    <property type="entry name" value="GuKc"/>
    <property type="match status" value="1"/>
</dbReference>
<dbReference type="InterPro" id="IPR050716">
    <property type="entry name" value="MAGUK"/>
</dbReference>
<accession>A0A9Q0DW42</accession>
<dbReference type="PANTHER" id="PTHR23122">
    <property type="entry name" value="MEMBRANE-ASSOCIATED GUANYLATE KINASE MAGUK"/>
    <property type="match status" value="1"/>
</dbReference>
<evidence type="ECO:0000256" key="6">
    <source>
        <dbReference type="PROSITE-ProRule" id="PRU00192"/>
    </source>
</evidence>
<dbReference type="SUPFAM" id="SSF50044">
    <property type="entry name" value="SH3-domain"/>
    <property type="match status" value="1"/>
</dbReference>
<dbReference type="InterPro" id="IPR036892">
    <property type="entry name" value="L27_dom_sf"/>
</dbReference>
<dbReference type="Pfam" id="PF02828">
    <property type="entry name" value="L27"/>
    <property type="match status" value="1"/>
</dbReference>
<evidence type="ECO:0000313" key="11">
    <source>
        <dbReference type="EMBL" id="KAJ3595627.1"/>
    </source>
</evidence>
<dbReference type="InterPro" id="IPR027417">
    <property type="entry name" value="P-loop_NTPase"/>
</dbReference>
<evidence type="ECO:0000256" key="3">
    <source>
        <dbReference type="ARBA" id="ARBA00023125"/>
    </source>
</evidence>
<organism evidence="11 12">
    <name type="scientific">Muraenolepis orangiensis</name>
    <name type="common">Patagonian moray cod</name>
    <dbReference type="NCBI Taxonomy" id="630683"/>
    <lineage>
        <taxon>Eukaryota</taxon>
        <taxon>Metazoa</taxon>
        <taxon>Chordata</taxon>
        <taxon>Craniata</taxon>
        <taxon>Vertebrata</taxon>
        <taxon>Euteleostomi</taxon>
        <taxon>Actinopterygii</taxon>
        <taxon>Neopterygii</taxon>
        <taxon>Teleostei</taxon>
        <taxon>Neoteleostei</taxon>
        <taxon>Acanthomorphata</taxon>
        <taxon>Zeiogadaria</taxon>
        <taxon>Gadariae</taxon>
        <taxon>Gadiformes</taxon>
        <taxon>Muraenolepidoidei</taxon>
        <taxon>Muraenolepididae</taxon>
        <taxon>Muraenolepis</taxon>
    </lineage>
</organism>
<feature type="non-terminal residue" evidence="11">
    <location>
        <position position="1"/>
    </location>
</feature>
<dbReference type="GO" id="GO:0006355">
    <property type="term" value="P:regulation of DNA-templated transcription"/>
    <property type="evidence" value="ECO:0007669"/>
    <property type="project" value="InterPro"/>
</dbReference>
<keyword evidence="3" id="KW-0238">DNA-binding</keyword>
<keyword evidence="5" id="KW-0539">Nucleus</keyword>
<dbReference type="Gene3D" id="1.10.10.60">
    <property type="entry name" value="Homeodomain-like"/>
    <property type="match status" value="1"/>
</dbReference>
<dbReference type="SUPFAM" id="SSF52540">
    <property type="entry name" value="P-loop containing nucleoside triphosphate hydrolases"/>
    <property type="match status" value="1"/>
</dbReference>
<feature type="domain" description="L27" evidence="10">
    <location>
        <begin position="61"/>
        <end position="117"/>
    </location>
</feature>
<dbReference type="InterPro" id="IPR014775">
    <property type="entry name" value="L27_C"/>
</dbReference>
<gene>
    <name evidence="11" type="ORF">NHX12_004930</name>
</gene>
<feature type="compositionally biased region" description="Polar residues" evidence="7">
    <location>
        <begin position="285"/>
        <end position="297"/>
    </location>
</feature>
<evidence type="ECO:0000256" key="7">
    <source>
        <dbReference type="SAM" id="MobiDB-lite"/>
    </source>
</evidence>
<dbReference type="Proteomes" id="UP001148018">
    <property type="component" value="Unassembled WGS sequence"/>
</dbReference>
<evidence type="ECO:0000256" key="1">
    <source>
        <dbReference type="ARBA" id="ARBA00007014"/>
    </source>
</evidence>
<keyword evidence="4" id="KW-0371">Homeobox</keyword>
<dbReference type="InterPro" id="IPR008144">
    <property type="entry name" value="Guanylate_kin-like_dom"/>
</dbReference>
<comment type="caution">
    <text evidence="11">The sequence shown here is derived from an EMBL/GenBank/DDBJ whole genome shotgun (WGS) entry which is preliminary data.</text>
</comment>
<dbReference type="Pfam" id="PF07653">
    <property type="entry name" value="SH3_2"/>
    <property type="match status" value="1"/>
</dbReference>
<keyword evidence="12" id="KW-1185">Reference proteome</keyword>
<dbReference type="InterPro" id="IPR008145">
    <property type="entry name" value="GK/Ca_channel_bsu"/>
</dbReference>
<proteinExistence type="inferred from homology"/>
<dbReference type="PROSITE" id="PS00856">
    <property type="entry name" value="GUANYLATE_KINASE_1"/>
    <property type="match status" value="1"/>
</dbReference>
<evidence type="ECO:0000259" key="10">
    <source>
        <dbReference type="PROSITE" id="PS51022"/>
    </source>
</evidence>
<dbReference type="PROSITE" id="PS50052">
    <property type="entry name" value="GUANYLATE_KINASE_2"/>
    <property type="match status" value="1"/>
</dbReference>
<keyword evidence="2 6" id="KW-0728">SH3 domain</keyword>
<evidence type="ECO:0000256" key="4">
    <source>
        <dbReference type="ARBA" id="ARBA00023155"/>
    </source>
</evidence>
<dbReference type="SMART" id="SM00326">
    <property type="entry name" value="SH3"/>
    <property type="match status" value="1"/>
</dbReference>
<protein>
    <recommendedName>
        <fullName evidence="13">MAGUK p55 subfamily member 7</fullName>
    </recommendedName>
</protein>
<evidence type="ECO:0000313" key="12">
    <source>
        <dbReference type="Proteomes" id="UP001148018"/>
    </source>
</evidence>
<dbReference type="InterPro" id="IPR001452">
    <property type="entry name" value="SH3_domain"/>
</dbReference>
<dbReference type="AlphaFoldDB" id="A0A9Q0DW42"/>
<dbReference type="Pfam" id="PF05920">
    <property type="entry name" value="Homeobox_KN"/>
    <property type="match status" value="1"/>
</dbReference>
<dbReference type="InterPro" id="IPR020590">
    <property type="entry name" value="Guanylate_kinase_CS"/>
</dbReference>
<dbReference type="EMBL" id="JANIIK010000111">
    <property type="protein sequence ID" value="KAJ3595627.1"/>
    <property type="molecule type" value="Genomic_DNA"/>
</dbReference>
<dbReference type="CDD" id="cd00071">
    <property type="entry name" value="GMPK"/>
    <property type="match status" value="1"/>
</dbReference>
<dbReference type="GO" id="GO:0003677">
    <property type="term" value="F:DNA binding"/>
    <property type="evidence" value="ECO:0007669"/>
    <property type="project" value="UniProtKB-KW"/>
</dbReference>
<evidence type="ECO:0000256" key="5">
    <source>
        <dbReference type="ARBA" id="ARBA00023242"/>
    </source>
</evidence>
<dbReference type="Pfam" id="PF00625">
    <property type="entry name" value="Guanylate_kin"/>
    <property type="match status" value="1"/>
</dbReference>
<evidence type="ECO:0000256" key="2">
    <source>
        <dbReference type="ARBA" id="ARBA00022443"/>
    </source>
</evidence>
<dbReference type="Gene3D" id="1.10.287.650">
    <property type="entry name" value="L27 domain"/>
    <property type="match status" value="1"/>
</dbReference>
<feature type="region of interest" description="Disordered" evidence="7">
    <location>
        <begin position="280"/>
        <end position="300"/>
    </location>
</feature>
<dbReference type="Gene3D" id="3.40.50.300">
    <property type="entry name" value="P-loop containing nucleotide triphosphate hydrolases"/>
    <property type="match status" value="1"/>
</dbReference>
<reference evidence="11" key="1">
    <citation type="submission" date="2022-07" db="EMBL/GenBank/DDBJ databases">
        <title>Chromosome-level genome of Muraenolepis orangiensis.</title>
        <authorList>
            <person name="Kim J."/>
        </authorList>
    </citation>
    <scope>NUCLEOTIDE SEQUENCE</scope>
    <source>
        <strain evidence="11">KU_S4_2022</strain>
        <tissue evidence="11">Muscle</tissue>
    </source>
</reference>
<dbReference type="InterPro" id="IPR008422">
    <property type="entry name" value="KN_HD"/>
</dbReference>
<dbReference type="InterPro" id="IPR004172">
    <property type="entry name" value="L27_dom"/>
</dbReference>
<comment type="similarity">
    <text evidence="1">Belongs to the MAGUK family.</text>
</comment>
<evidence type="ECO:0008006" key="13">
    <source>
        <dbReference type="Google" id="ProtNLM"/>
    </source>
</evidence>
<evidence type="ECO:0000259" key="8">
    <source>
        <dbReference type="PROSITE" id="PS50002"/>
    </source>
</evidence>
<dbReference type="PROSITE" id="PS51022">
    <property type="entry name" value="L27"/>
    <property type="match status" value="1"/>
</dbReference>
<dbReference type="OrthoDB" id="439127at2759"/>
<feature type="domain" description="Guanylate kinase-like" evidence="9">
    <location>
        <begin position="373"/>
        <end position="569"/>
    </location>
</feature>
<dbReference type="InterPro" id="IPR036028">
    <property type="entry name" value="SH3-like_dom_sf"/>
</dbReference>
<dbReference type="PROSITE" id="PS50002">
    <property type="entry name" value="SH3"/>
    <property type="match status" value="1"/>
</dbReference>
<dbReference type="SMART" id="SM00569">
    <property type="entry name" value="L27"/>
    <property type="match status" value="2"/>
</dbReference>
<dbReference type="CDD" id="cd11862">
    <property type="entry name" value="SH3_MPP"/>
    <property type="match status" value="1"/>
</dbReference>
<dbReference type="Gene3D" id="2.30.30.40">
    <property type="entry name" value="SH3 Domains"/>
    <property type="match status" value="1"/>
</dbReference>
<dbReference type="SUPFAM" id="SSF101288">
    <property type="entry name" value="L27 domain"/>
    <property type="match status" value="1"/>
</dbReference>
<feature type="domain" description="SH3" evidence="8">
    <location>
        <begin position="175"/>
        <end position="245"/>
    </location>
</feature>
<sequence>MLSRTEHRGVCRLLSSVMSGTETHADRQEDFGFLRSMLMEKKLHLLFKIHERLKRFEKRSPVPPCGHASALASHLLDDLSPDPRVQAKELLVLLCEPHFKSLLWVHDAVAQRQFEPRLPPLPEGVGAPPMADLIGATIRRDVSTGAILVARIMKGGAADKSVIPADVNNEQPANRKTLFVRALFDYDPKDDPSVPCKEAALTLERGNILQVLSQEDDTWWQARRHGDNHTWAGLIPSEQLHQRRVTLQRPEALFKPRCVQPRVKEGVDYGAISGIRVGKTFNPFKPSQGSGKSSPTLQMERRERRRAVLDLLTSPEALELPEAGQRRSFQLGQRGGCVTEAHPGRGSPGLEGPAWAPAYLEVVPYRRGSSDRQRLVLLVGPAGVGVSELQRRLLVSDPDCFGVTVPHTSRERRAQEQDGVDYHFVSQRKFEEDILNHSFIEYGMYRGHYYGTSLDSVGEVTAEGKVCLVSVDPRTIRSVYTAALRPYVVFVKPPRVEQLRLTRRRAKFTCTADQDPRAPAVARMFSEEDFEDMIRSADAMETEHGHMFDAVVVNGDAATALGELRAALEKVSGTDLQWIPAESRLGGVKVRHRRQALQDMARPLKHWLYKHRDNPYPTKTEKVLLALGSHMTLVQ</sequence>
<evidence type="ECO:0000259" key="9">
    <source>
        <dbReference type="PROSITE" id="PS50052"/>
    </source>
</evidence>